<dbReference type="Gene3D" id="1.10.10.10">
    <property type="entry name" value="Winged helix-like DNA-binding domain superfamily/Winged helix DNA-binding domain"/>
    <property type="match status" value="1"/>
</dbReference>
<proteinExistence type="predicted"/>
<protein>
    <submittedName>
        <fullName evidence="1">Helix-turn-helix transcriptional regulator</fullName>
    </submittedName>
</protein>
<reference evidence="1" key="1">
    <citation type="submission" date="2020-04" db="EMBL/GenBank/DDBJ databases">
        <authorList>
            <person name="Zhang T."/>
        </authorList>
    </citation>
    <scope>NUCLEOTIDE SEQUENCE</scope>
    <source>
        <strain evidence="1">HKST-UBA02</strain>
    </source>
</reference>
<reference evidence="1" key="2">
    <citation type="journal article" date="2021" name="Microbiome">
        <title>Successional dynamics and alternative stable states in a saline activated sludge microbial community over 9 years.</title>
        <authorList>
            <person name="Wang Y."/>
            <person name="Ye J."/>
            <person name="Ju F."/>
            <person name="Liu L."/>
            <person name="Boyd J.A."/>
            <person name="Deng Y."/>
            <person name="Parks D.H."/>
            <person name="Jiang X."/>
            <person name="Yin X."/>
            <person name="Woodcroft B.J."/>
            <person name="Tyson G.W."/>
            <person name="Hugenholtz P."/>
            <person name="Polz M.F."/>
            <person name="Zhang T."/>
        </authorList>
    </citation>
    <scope>NUCLEOTIDE SEQUENCE</scope>
    <source>
        <strain evidence="1">HKST-UBA02</strain>
    </source>
</reference>
<dbReference type="InterPro" id="IPR036388">
    <property type="entry name" value="WH-like_DNA-bd_sf"/>
</dbReference>
<dbReference type="Proteomes" id="UP000739538">
    <property type="component" value="Unassembled WGS sequence"/>
</dbReference>
<gene>
    <name evidence="1" type="ORF">KDA27_19575</name>
</gene>
<dbReference type="Pfam" id="PF12840">
    <property type="entry name" value="HTH_20"/>
    <property type="match status" value="1"/>
</dbReference>
<accession>A0A956SEU1</accession>
<comment type="caution">
    <text evidence="1">The sequence shown here is derived from an EMBL/GenBank/DDBJ whole genome shotgun (WGS) entry which is preliminary data.</text>
</comment>
<dbReference type="InterPro" id="IPR036390">
    <property type="entry name" value="WH_DNA-bd_sf"/>
</dbReference>
<dbReference type="AlphaFoldDB" id="A0A956SEU1"/>
<dbReference type="SUPFAM" id="SSF46785">
    <property type="entry name" value="Winged helix' DNA-binding domain"/>
    <property type="match status" value="1"/>
</dbReference>
<organism evidence="1 2">
    <name type="scientific">Eiseniibacteriota bacterium</name>
    <dbReference type="NCBI Taxonomy" id="2212470"/>
    <lineage>
        <taxon>Bacteria</taxon>
        <taxon>Candidatus Eiseniibacteriota</taxon>
    </lineage>
</organism>
<sequence>MTRTRTPSLAEVRRTALASPHRLEIIGLFTTAEPLAISDMAIRMGRKPTSLYHHVEILEAAGILRRSGTRPKGKRMETLYEPAVTRAELEVEPADDASVAGALTAMSSAFRMAERDLEAALSRDDVTTEGPERDLFATRVHMRVRSTTLARVNRHLDAILKLLTDEAGRRRSPSESDRLLSLTLALLPLRGRTPASDPAEKEGRR</sequence>
<name>A0A956SEU1_UNCEI</name>
<dbReference type="EMBL" id="JAGQHS010000135">
    <property type="protein sequence ID" value="MCA9758002.1"/>
    <property type="molecule type" value="Genomic_DNA"/>
</dbReference>
<evidence type="ECO:0000313" key="2">
    <source>
        <dbReference type="Proteomes" id="UP000739538"/>
    </source>
</evidence>
<evidence type="ECO:0000313" key="1">
    <source>
        <dbReference type="EMBL" id="MCA9758002.1"/>
    </source>
</evidence>